<accession>A0A8T4J067</accession>
<evidence type="ECO:0000313" key="2">
    <source>
        <dbReference type="EMBL" id="MBR7676792.1"/>
    </source>
</evidence>
<evidence type="ECO:0000256" key="1">
    <source>
        <dbReference type="SAM" id="SignalP"/>
    </source>
</evidence>
<sequence length="80" mass="8445">MRKFKRAAVLGATILAFSGAAAGVSQAADHTSETPGNYKTDCNKEQLAKELEMGNGGPVVVDRCTQAPSADTMIVHWHDA</sequence>
<protein>
    <submittedName>
        <fullName evidence="2">Uncharacterized protein</fullName>
    </submittedName>
</protein>
<organism evidence="2 3">
    <name type="scientific">Streptomyces daliensis</name>
    <dbReference type="NCBI Taxonomy" id="299421"/>
    <lineage>
        <taxon>Bacteria</taxon>
        <taxon>Bacillati</taxon>
        <taxon>Actinomycetota</taxon>
        <taxon>Actinomycetes</taxon>
        <taxon>Kitasatosporales</taxon>
        <taxon>Streptomycetaceae</taxon>
        <taxon>Streptomyces</taxon>
    </lineage>
</organism>
<dbReference type="Proteomes" id="UP000675554">
    <property type="component" value="Unassembled WGS sequence"/>
</dbReference>
<feature type="chain" id="PRO_5035789497" evidence="1">
    <location>
        <begin position="28"/>
        <end position="80"/>
    </location>
</feature>
<comment type="caution">
    <text evidence="2">The sequence shown here is derived from an EMBL/GenBank/DDBJ whole genome shotgun (WGS) entry which is preliminary data.</text>
</comment>
<evidence type="ECO:0000313" key="3">
    <source>
        <dbReference type="Proteomes" id="UP000675554"/>
    </source>
</evidence>
<reference evidence="2" key="1">
    <citation type="submission" date="2021-04" db="EMBL/GenBank/DDBJ databases">
        <title>Sequencing of actinobacteria type strains.</title>
        <authorList>
            <person name="Nguyen G.-S."/>
            <person name="Wentzel A."/>
        </authorList>
    </citation>
    <scope>NUCLEOTIDE SEQUENCE</scope>
    <source>
        <strain evidence="2">DSM 42095</strain>
    </source>
</reference>
<gene>
    <name evidence="2" type="ORF">KDA82_28060</name>
</gene>
<keyword evidence="3" id="KW-1185">Reference proteome</keyword>
<keyword evidence="1" id="KW-0732">Signal</keyword>
<dbReference type="AlphaFoldDB" id="A0A8T4J067"/>
<dbReference type="EMBL" id="JAGSMN010000744">
    <property type="protein sequence ID" value="MBR7676792.1"/>
    <property type="molecule type" value="Genomic_DNA"/>
</dbReference>
<feature type="signal peptide" evidence="1">
    <location>
        <begin position="1"/>
        <end position="27"/>
    </location>
</feature>
<name>A0A8T4J067_9ACTN</name>
<proteinExistence type="predicted"/>